<gene>
    <name evidence="1" type="ORF">LMG8286_01652</name>
</gene>
<dbReference type="RefSeq" id="WP_230057393.1">
    <property type="nucleotide sequence ID" value="NZ_CAJHOE010000006.1"/>
</dbReference>
<reference evidence="1 2" key="1">
    <citation type="submission" date="2020-11" db="EMBL/GenBank/DDBJ databases">
        <authorList>
            <person name="Peeters C."/>
        </authorList>
    </citation>
    <scope>NUCLEOTIDE SEQUENCE [LARGE SCALE GENOMIC DNA]</scope>
    <source>
        <strain evidence="1 2">LMG 8286</strain>
    </source>
</reference>
<evidence type="ECO:0000313" key="1">
    <source>
        <dbReference type="EMBL" id="CAD7289109.1"/>
    </source>
</evidence>
<name>A0ABM8Q8E8_9BACT</name>
<dbReference type="Proteomes" id="UP000789359">
    <property type="component" value="Unassembled WGS sequence"/>
</dbReference>
<organism evidence="1 2">
    <name type="scientific">Campylobacter suis</name>
    <dbReference type="NCBI Taxonomy" id="2790657"/>
    <lineage>
        <taxon>Bacteria</taxon>
        <taxon>Pseudomonadati</taxon>
        <taxon>Campylobacterota</taxon>
        <taxon>Epsilonproteobacteria</taxon>
        <taxon>Campylobacterales</taxon>
        <taxon>Campylobacteraceae</taxon>
        <taxon>Campylobacter</taxon>
    </lineage>
</organism>
<proteinExistence type="predicted"/>
<dbReference type="EMBL" id="CAJHOE010000006">
    <property type="protein sequence ID" value="CAD7289109.1"/>
    <property type="molecule type" value="Genomic_DNA"/>
</dbReference>
<evidence type="ECO:0000313" key="2">
    <source>
        <dbReference type="Proteomes" id="UP000789359"/>
    </source>
</evidence>
<sequence length="133" mass="15057">MKKIALLLSCMTLLFGQKAPDFSIYENLLKTLKPAEIAQFIAVLAVQYLPAKINENITLNTISAKNSELNGTFIIEKDKSNLKSDLVLGAKRDLCENELFVKVLHHDLTLNGVFLKDGKEKFRISVDRQFCER</sequence>
<accession>A0ABM8Q8E8</accession>
<keyword evidence="2" id="KW-1185">Reference proteome</keyword>
<protein>
    <submittedName>
        <fullName evidence="1">Uncharacterized protein</fullName>
    </submittedName>
</protein>
<comment type="caution">
    <text evidence="1">The sequence shown here is derived from an EMBL/GenBank/DDBJ whole genome shotgun (WGS) entry which is preliminary data.</text>
</comment>